<dbReference type="AlphaFoldDB" id="A0A379CFW3"/>
<dbReference type="CDD" id="cd00093">
    <property type="entry name" value="HTH_XRE"/>
    <property type="match status" value="1"/>
</dbReference>
<dbReference type="InterPro" id="IPR010982">
    <property type="entry name" value="Lambda_DNA-bd_dom_sf"/>
</dbReference>
<dbReference type="Proteomes" id="UP000255101">
    <property type="component" value="Unassembled WGS sequence"/>
</dbReference>
<gene>
    <name evidence="2" type="ORF">NCTC11460_00906</name>
</gene>
<sequence length="143" mass="16431">MREKSIYQRAREQSGLTQEKAAELLNIATETIASYECGRRNIPDDIVVDMAELYDCPILCYKHLRKKGTGKTLPEVDVTSLSHAVVMLLKNVDDVREQSNKMLNIAYDNIIDEEEFEEWHRVLNCINGLQKSCLTIQYCRGGY</sequence>
<dbReference type="EMBL" id="UGTB01000004">
    <property type="protein sequence ID" value="SUB60989.1"/>
    <property type="molecule type" value="Genomic_DNA"/>
</dbReference>
<protein>
    <submittedName>
        <fullName evidence="2">Helix-turn-helix</fullName>
    </submittedName>
</protein>
<evidence type="ECO:0000313" key="3">
    <source>
        <dbReference type="Proteomes" id="UP000255101"/>
    </source>
</evidence>
<dbReference type="GO" id="GO:0003677">
    <property type="term" value="F:DNA binding"/>
    <property type="evidence" value="ECO:0007669"/>
    <property type="project" value="InterPro"/>
</dbReference>
<feature type="domain" description="HTH cro/C1-type" evidence="1">
    <location>
        <begin position="8"/>
        <end position="62"/>
    </location>
</feature>
<proteinExistence type="predicted"/>
<dbReference type="RefSeq" id="WP_002845689.1">
    <property type="nucleotide sequence ID" value="NZ_FOVA01000002.1"/>
</dbReference>
<organism evidence="2 3">
    <name type="scientific">Peptostreptococcus anaerobius</name>
    <dbReference type="NCBI Taxonomy" id="1261"/>
    <lineage>
        <taxon>Bacteria</taxon>
        <taxon>Bacillati</taxon>
        <taxon>Bacillota</taxon>
        <taxon>Clostridia</taxon>
        <taxon>Peptostreptococcales</taxon>
        <taxon>Peptostreptococcaceae</taxon>
        <taxon>Peptostreptococcus</taxon>
    </lineage>
</organism>
<accession>A0A379CFW3</accession>
<name>A0A379CFW3_9FIRM</name>
<evidence type="ECO:0000259" key="1">
    <source>
        <dbReference type="PROSITE" id="PS50943"/>
    </source>
</evidence>
<dbReference type="Pfam" id="PF01381">
    <property type="entry name" value="HTH_3"/>
    <property type="match status" value="1"/>
</dbReference>
<dbReference type="SMART" id="SM00530">
    <property type="entry name" value="HTH_XRE"/>
    <property type="match status" value="1"/>
</dbReference>
<dbReference type="SUPFAM" id="SSF47413">
    <property type="entry name" value="lambda repressor-like DNA-binding domains"/>
    <property type="match status" value="1"/>
</dbReference>
<evidence type="ECO:0000313" key="2">
    <source>
        <dbReference type="EMBL" id="SUB60989.1"/>
    </source>
</evidence>
<dbReference type="Gene3D" id="1.10.260.40">
    <property type="entry name" value="lambda repressor-like DNA-binding domains"/>
    <property type="match status" value="1"/>
</dbReference>
<dbReference type="InterPro" id="IPR001387">
    <property type="entry name" value="Cro/C1-type_HTH"/>
</dbReference>
<reference evidence="2 3" key="1">
    <citation type="submission" date="2018-06" db="EMBL/GenBank/DDBJ databases">
        <authorList>
            <consortium name="Pathogen Informatics"/>
            <person name="Doyle S."/>
        </authorList>
    </citation>
    <scope>NUCLEOTIDE SEQUENCE [LARGE SCALE GENOMIC DNA]</scope>
    <source>
        <strain evidence="2 3">NCTC11460</strain>
    </source>
</reference>
<dbReference type="PROSITE" id="PS50943">
    <property type="entry name" value="HTH_CROC1"/>
    <property type="match status" value="1"/>
</dbReference>